<organism evidence="12 13">
    <name type="scientific">Opisthorchis viverrini</name>
    <name type="common">Southeast Asian liver fluke</name>
    <dbReference type="NCBI Taxonomy" id="6198"/>
    <lineage>
        <taxon>Eukaryota</taxon>
        <taxon>Metazoa</taxon>
        <taxon>Spiralia</taxon>
        <taxon>Lophotrochozoa</taxon>
        <taxon>Platyhelminthes</taxon>
        <taxon>Trematoda</taxon>
        <taxon>Digenea</taxon>
        <taxon>Opisthorchiida</taxon>
        <taxon>Opisthorchiata</taxon>
        <taxon>Opisthorchiidae</taxon>
        <taxon>Opisthorchis</taxon>
    </lineage>
</organism>
<comment type="subcellular location">
    <subcellularLocation>
        <location evidence="1">Cytoplasm</location>
    </subcellularLocation>
</comment>
<dbReference type="PROSITE" id="PS00518">
    <property type="entry name" value="ZF_RING_1"/>
    <property type="match status" value="1"/>
</dbReference>
<dbReference type="PROSITE" id="PS50089">
    <property type="entry name" value="ZF_RING_2"/>
    <property type="match status" value="1"/>
</dbReference>
<dbReference type="PANTHER" id="PTHR12983:SF9">
    <property type="entry name" value="E3 UBIQUITIN-PROTEIN LIGASE RNF10"/>
    <property type="match status" value="1"/>
</dbReference>
<sequence>MIANQLKSATRNSAHSDTPCNGKLACSFRDERTAYFQSRKKRYTYFLRLIVCFRRHTVLQSWRQILRGQIRGGRRTERHLEACSFVFDGAEAIEDEVRLRAGPSFAQITDPLTSKPCDGFLHAAAQLQLFPGSIGRIDGTDLEVFSSWDLIAQVVCLVDEPVCCPICLYPPIAPRMERCGHIYCGPCVTKYIWYENGGSAKKCAVCCWIIRLEELKRVSIVHVSPLKVGSKLSMVLVDHLRGHCTRSTGSPIITSSTQADIFSFIVEVGEAQLRSAAQDEVSVLEALKSTCIEDGNVELIPEINFMVNQLEVSLKNPSGFFQVDCQAEVPLELHGASKNGHAVDSPPGKIDEHNPADGQPIFLDGLMWKCLLAEYGSVTELPGTIDVTVTSLKTYKMNPALRKRWRHLKHVPPGHAFHLVEVELNALVSKSTLEQFASALEVRSIERDRSRLEDLRLTKLKEAAENRIPSLPEGFVLSGHVPLLDGPSGLSILFNQFFVGFQSSDFVPLGATSEAIPKVSTSAPSFAEVSKMGALSVVDQNRVANFARGPLGRRSIPYFDPSSEAWPSLSDVRKRTAGQAPLQCCATSVSPWGLSLNAPVPISSPTNAEKQDTAAKSNHKKHRRRRNRTYSLHDSSVVE</sequence>
<keyword evidence="5 9" id="KW-0863">Zinc-finger</keyword>
<dbReference type="PANTHER" id="PTHR12983">
    <property type="entry name" value="RING FINGER 10 FAMILY MEMBER"/>
    <property type="match status" value="1"/>
</dbReference>
<dbReference type="EMBL" id="KV893753">
    <property type="protein sequence ID" value="OON18893.1"/>
    <property type="molecule type" value="Genomic_DNA"/>
</dbReference>
<feature type="non-terminal residue" evidence="12">
    <location>
        <position position="639"/>
    </location>
</feature>
<proteinExistence type="inferred from homology"/>
<accession>A0A1S8WXD0</accession>
<protein>
    <recommendedName>
        <fullName evidence="7">E3 ubiquitin-protein ligase RNF10</fullName>
    </recommendedName>
    <alternativeName>
        <fullName evidence="8">RING finger protein 10</fullName>
    </alternativeName>
</protein>
<evidence type="ECO:0000256" key="8">
    <source>
        <dbReference type="ARBA" id="ARBA00035390"/>
    </source>
</evidence>
<dbReference type="Proteomes" id="UP000243686">
    <property type="component" value="Unassembled WGS sequence"/>
</dbReference>
<evidence type="ECO:0000256" key="10">
    <source>
        <dbReference type="SAM" id="MobiDB-lite"/>
    </source>
</evidence>
<evidence type="ECO:0000256" key="4">
    <source>
        <dbReference type="ARBA" id="ARBA00022723"/>
    </source>
</evidence>
<name>A0A1S8WXD0_OPIVI</name>
<feature type="compositionally biased region" description="Polar residues" evidence="10">
    <location>
        <begin position="629"/>
        <end position="639"/>
    </location>
</feature>
<evidence type="ECO:0000256" key="3">
    <source>
        <dbReference type="ARBA" id="ARBA00022490"/>
    </source>
</evidence>
<evidence type="ECO:0000256" key="6">
    <source>
        <dbReference type="ARBA" id="ARBA00022833"/>
    </source>
</evidence>
<keyword evidence="13" id="KW-1185">Reference proteome</keyword>
<dbReference type="InterPro" id="IPR017907">
    <property type="entry name" value="Znf_RING_CS"/>
</dbReference>
<evidence type="ECO:0000256" key="7">
    <source>
        <dbReference type="ARBA" id="ARBA00035131"/>
    </source>
</evidence>
<dbReference type="GO" id="GO:0000976">
    <property type="term" value="F:transcription cis-regulatory region binding"/>
    <property type="evidence" value="ECO:0007669"/>
    <property type="project" value="TreeGrafter"/>
</dbReference>
<dbReference type="InterPro" id="IPR013083">
    <property type="entry name" value="Znf_RING/FYVE/PHD"/>
</dbReference>
<evidence type="ECO:0000313" key="12">
    <source>
        <dbReference type="EMBL" id="OON18893.1"/>
    </source>
</evidence>
<keyword evidence="4" id="KW-0479">Metal-binding</keyword>
<feature type="compositionally biased region" description="Basic residues" evidence="10">
    <location>
        <begin position="617"/>
        <end position="628"/>
    </location>
</feature>
<dbReference type="Gene3D" id="3.30.40.10">
    <property type="entry name" value="Zinc/RING finger domain, C3HC4 (zinc finger)"/>
    <property type="match status" value="1"/>
</dbReference>
<keyword evidence="3" id="KW-0963">Cytoplasm</keyword>
<feature type="region of interest" description="Disordered" evidence="10">
    <location>
        <begin position="600"/>
        <end position="639"/>
    </location>
</feature>
<dbReference type="InterPro" id="IPR039739">
    <property type="entry name" value="MAG2/RNF10"/>
</dbReference>
<dbReference type="SMART" id="SM00184">
    <property type="entry name" value="RING"/>
    <property type="match status" value="1"/>
</dbReference>
<evidence type="ECO:0000256" key="9">
    <source>
        <dbReference type="PROSITE-ProRule" id="PRU00175"/>
    </source>
</evidence>
<reference evidence="12 13" key="1">
    <citation type="submission" date="2015-03" db="EMBL/GenBank/DDBJ databases">
        <title>Draft genome of the nematode, Opisthorchis viverrini.</title>
        <authorList>
            <person name="Mitreva M."/>
        </authorList>
    </citation>
    <scope>NUCLEOTIDE SEQUENCE [LARGE SCALE GENOMIC DNA]</scope>
    <source>
        <strain evidence="12">Khon Kaen</strain>
    </source>
</reference>
<dbReference type="InterPro" id="IPR001841">
    <property type="entry name" value="Znf_RING"/>
</dbReference>
<dbReference type="GO" id="GO:0005737">
    <property type="term" value="C:cytoplasm"/>
    <property type="evidence" value="ECO:0007669"/>
    <property type="project" value="UniProtKB-SubCell"/>
</dbReference>
<comment type="similarity">
    <text evidence="2">Belongs to the RNF10 family.</text>
</comment>
<dbReference type="Pfam" id="PF00097">
    <property type="entry name" value="zf-C3HC4"/>
    <property type="match status" value="1"/>
</dbReference>
<feature type="domain" description="RING-type" evidence="11">
    <location>
        <begin position="164"/>
        <end position="206"/>
    </location>
</feature>
<dbReference type="SUPFAM" id="SSF57850">
    <property type="entry name" value="RING/U-box"/>
    <property type="match status" value="1"/>
</dbReference>
<keyword evidence="6" id="KW-0862">Zinc</keyword>
<dbReference type="AlphaFoldDB" id="A0A1S8WXD0"/>
<dbReference type="GO" id="GO:0008270">
    <property type="term" value="F:zinc ion binding"/>
    <property type="evidence" value="ECO:0007669"/>
    <property type="project" value="UniProtKB-KW"/>
</dbReference>
<dbReference type="GO" id="GO:0045944">
    <property type="term" value="P:positive regulation of transcription by RNA polymerase II"/>
    <property type="evidence" value="ECO:0007669"/>
    <property type="project" value="TreeGrafter"/>
</dbReference>
<dbReference type="InterPro" id="IPR018957">
    <property type="entry name" value="Znf_C3HC4_RING-type"/>
</dbReference>
<evidence type="ECO:0000259" key="11">
    <source>
        <dbReference type="PROSITE" id="PS50089"/>
    </source>
</evidence>
<evidence type="ECO:0000256" key="2">
    <source>
        <dbReference type="ARBA" id="ARBA00008117"/>
    </source>
</evidence>
<gene>
    <name evidence="12" type="ORF">X801_05248</name>
</gene>
<evidence type="ECO:0000313" key="13">
    <source>
        <dbReference type="Proteomes" id="UP000243686"/>
    </source>
</evidence>
<evidence type="ECO:0000256" key="5">
    <source>
        <dbReference type="ARBA" id="ARBA00022771"/>
    </source>
</evidence>
<evidence type="ECO:0000256" key="1">
    <source>
        <dbReference type="ARBA" id="ARBA00004496"/>
    </source>
</evidence>